<dbReference type="InterPro" id="IPR036388">
    <property type="entry name" value="WH-like_DNA-bd_sf"/>
</dbReference>
<dbReference type="InterPro" id="IPR013325">
    <property type="entry name" value="RNA_pol_sigma_r2"/>
</dbReference>
<dbReference type="NCBIfam" id="TIGR02937">
    <property type="entry name" value="sigma70-ECF"/>
    <property type="match status" value="1"/>
</dbReference>
<keyword evidence="4" id="KW-0238">DNA-binding</keyword>
<dbReference type="CDD" id="cd06171">
    <property type="entry name" value="Sigma70_r4"/>
    <property type="match status" value="1"/>
</dbReference>
<gene>
    <name evidence="8" type="ORF">GCM10025789_29600</name>
</gene>
<evidence type="ECO:0000313" key="9">
    <source>
        <dbReference type="Proteomes" id="UP001501521"/>
    </source>
</evidence>
<evidence type="ECO:0008006" key="10">
    <source>
        <dbReference type="Google" id="ProtNLM"/>
    </source>
</evidence>
<evidence type="ECO:0000256" key="4">
    <source>
        <dbReference type="ARBA" id="ARBA00023125"/>
    </source>
</evidence>
<evidence type="ECO:0000259" key="7">
    <source>
        <dbReference type="Pfam" id="PF08281"/>
    </source>
</evidence>
<evidence type="ECO:0000256" key="5">
    <source>
        <dbReference type="ARBA" id="ARBA00023163"/>
    </source>
</evidence>
<evidence type="ECO:0000256" key="2">
    <source>
        <dbReference type="ARBA" id="ARBA00023015"/>
    </source>
</evidence>
<dbReference type="SUPFAM" id="SSF88659">
    <property type="entry name" value="Sigma3 and sigma4 domains of RNA polymerase sigma factors"/>
    <property type="match status" value="1"/>
</dbReference>
<protein>
    <recommendedName>
        <fullName evidence="10">RNA polymerase sigma-70 factor, ECF subfamily</fullName>
    </recommendedName>
</protein>
<keyword evidence="3" id="KW-0731">Sigma factor</keyword>
<dbReference type="Gene3D" id="1.10.10.10">
    <property type="entry name" value="Winged helix-like DNA-binding domain superfamily/Winged helix DNA-binding domain"/>
    <property type="match status" value="1"/>
</dbReference>
<keyword evidence="9" id="KW-1185">Reference proteome</keyword>
<dbReference type="InterPro" id="IPR039425">
    <property type="entry name" value="RNA_pol_sigma-70-like"/>
</dbReference>
<accession>A0ABP9FMR8</accession>
<dbReference type="Gene3D" id="1.10.1740.10">
    <property type="match status" value="1"/>
</dbReference>
<dbReference type="Proteomes" id="UP001501521">
    <property type="component" value="Unassembled WGS sequence"/>
</dbReference>
<dbReference type="SUPFAM" id="SSF88946">
    <property type="entry name" value="Sigma2 domain of RNA polymerase sigma factors"/>
    <property type="match status" value="1"/>
</dbReference>
<dbReference type="InterPro" id="IPR014284">
    <property type="entry name" value="RNA_pol_sigma-70_dom"/>
</dbReference>
<organism evidence="8 9">
    <name type="scientific">Tessaracoccus lubricantis</name>
    <dbReference type="NCBI Taxonomy" id="545543"/>
    <lineage>
        <taxon>Bacteria</taxon>
        <taxon>Bacillati</taxon>
        <taxon>Actinomycetota</taxon>
        <taxon>Actinomycetes</taxon>
        <taxon>Propionibacteriales</taxon>
        <taxon>Propionibacteriaceae</taxon>
        <taxon>Tessaracoccus</taxon>
    </lineage>
</organism>
<keyword evidence="5" id="KW-0804">Transcription</keyword>
<feature type="domain" description="RNA polymerase sigma factor 70 region 4 type 2" evidence="7">
    <location>
        <begin position="99"/>
        <end position="150"/>
    </location>
</feature>
<dbReference type="InterPro" id="IPR013324">
    <property type="entry name" value="RNA_pol_sigma_r3/r4-like"/>
</dbReference>
<dbReference type="RefSeq" id="WP_345584249.1">
    <property type="nucleotide sequence ID" value="NZ_BAABLV010000044.1"/>
</dbReference>
<evidence type="ECO:0000256" key="1">
    <source>
        <dbReference type="ARBA" id="ARBA00010641"/>
    </source>
</evidence>
<evidence type="ECO:0000259" key="6">
    <source>
        <dbReference type="Pfam" id="PF04542"/>
    </source>
</evidence>
<feature type="domain" description="RNA polymerase sigma-70 region 2" evidence="6">
    <location>
        <begin position="16"/>
        <end position="76"/>
    </location>
</feature>
<comment type="similarity">
    <text evidence="1">Belongs to the sigma-70 factor family. ECF subfamily.</text>
</comment>
<dbReference type="EMBL" id="BAABLV010000044">
    <property type="protein sequence ID" value="GAA4908126.1"/>
    <property type="molecule type" value="Genomic_DNA"/>
</dbReference>
<dbReference type="Pfam" id="PF04542">
    <property type="entry name" value="Sigma70_r2"/>
    <property type="match status" value="1"/>
</dbReference>
<sequence>MDEAQFDRLYTGSFQKLVGQIYAMCGNLTEAQDCVQEAFIRAWDHRRKLDWEQNPEAWIRTTAYRLAVSRWRKARRGFRQPDRAVEPERTYEPSPDRIAINKALDQLPADQRRAIVLYHLCDMSVTQVADEVGSPTGTVKARLARGRATLARLQPTETVTSGTPVVPPTDPTVAPPSYVNLPTAEMLFPDYSPGEVKAEYEGLSPDAPVLCLPSEYGSPVTVLTREYGTQGDWPSFITAVVFGYESPEAASDGYDLITEAAATCPEPNPSFGPASDLRMQDLTGQVPFDDSTVDASPARMTFHSGSVLLTEKQDMGVFTDIAVVQAGERVLLMTSAFEGTDHNCAPGPDDPDMEQCQVPAAIPQAVETLVEPG</sequence>
<dbReference type="PANTHER" id="PTHR43133:SF50">
    <property type="entry name" value="ECF RNA POLYMERASE SIGMA FACTOR SIGM"/>
    <property type="match status" value="1"/>
</dbReference>
<evidence type="ECO:0000256" key="3">
    <source>
        <dbReference type="ARBA" id="ARBA00023082"/>
    </source>
</evidence>
<proteinExistence type="inferred from homology"/>
<dbReference type="PANTHER" id="PTHR43133">
    <property type="entry name" value="RNA POLYMERASE ECF-TYPE SIGMA FACTO"/>
    <property type="match status" value="1"/>
</dbReference>
<name>A0ABP9FMR8_9ACTN</name>
<evidence type="ECO:0000313" key="8">
    <source>
        <dbReference type="EMBL" id="GAA4908126.1"/>
    </source>
</evidence>
<dbReference type="InterPro" id="IPR013249">
    <property type="entry name" value="RNA_pol_sigma70_r4_t2"/>
</dbReference>
<keyword evidence="2" id="KW-0805">Transcription regulation</keyword>
<comment type="caution">
    <text evidence="8">The sequence shown here is derived from an EMBL/GenBank/DDBJ whole genome shotgun (WGS) entry which is preliminary data.</text>
</comment>
<dbReference type="Pfam" id="PF08281">
    <property type="entry name" value="Sigma70_r4_2"/>
    <property type="match status" value="1"/>
</dbReference>
<dbReference type="InterPro" id="IPR007627">
    <property type="entry name" value="RNA_pol_sigma70_r2"/>
</dbReference>
<reference evidence="9" key="1">
    <citation type="journal article" date="2019" name="Int. J. Syst. Evol. Microbiol.">
        <title>The Global Catalogue of Microorganisms (GCM) 10K type strain sequencing project: providing services to taxonomists for standard genome sequencing and annotation.</title>
        <authorList>
            <consortium name="The Broad Institute Genomics Platform"/>
            <consortium name="The Broad Institute Genome Sequencing Center for Infectious Disease"/>
            <person name="Wu L."/>
            <person name="Ma J."/>
        </authorList>
    </citation>
    <scope>NUCLEOTIDE SEQUENCE [LARGE SCALE GENOMIC DNA]</scope>
    <source>
        <strain evidence="9">JCM 19125</strain>
    </source>
</reference>